<evidence type="ECO:0000256" key="4">
    <source>
        <dbReference type="SAM" id="MobiDB-lite"/>
    </source>
</evidence>
<feature type="repeat" description="PPR" evidence="3">
    <location>
        <begin position="330"/>
        <end position="364"/>
    </location>
</feature>
<dbReference type="NCBIfam" id="TIGR00756">
    <property type="entry name" value="PPR"/>
    <property type="match status" value="7"/>
</dbReference>
<feature type="repeat" description="PPR" evidence="3">
    <location>
        <begin position="153"/>
        <end position="187"/>
    </location>
</feature>
<feature type="repeat" description="PPR" evidence="3">
    <location>
        <begin position="188"/>
        <end position="222"/>
    </location>
</feature>
<dbReference type="AlphaFoldDB" id="A0A843X563"/>
<dbReference type="PANTHER" id="PTHR47447:SF28">
    <property type="entry name" value="PENTACOTRIPEPTIDE-REPEAT REGION OF PRORP DOMAIN-CONTAINING PROTEIN"/>
    <property type="match status" value="1"/>
</dbReference>
<feature type="repeat" description="PPR" evidence="3">
    <location>
        <begin position="117"/>
        <end position="152"/>
    </location>
</feature>
<proteinExistence type="inferred from homology"/>
<evidence type="ECO:0008006" key="7">
    <source>
        <dbReference type="Google" id="ProtNLM"/>
    </source>
</evidence>
<evidence type="ECO:0000313" key="6">
    <source>
        <dbReference type="Proteomes" id="UP000652761"/>
    </source>
</evidence>
<dbReference type="InterPro" id="IPR011990">
    <property type="entry name" value="TPR-like_helical_dom_sf"/>
</dbReference>
<feature type="repeat" description="PPR" evidence="3">
    <location>
        <begin position="295"/>
        <end position="329"/>
    </location>
</feature>
<reference evidence="5" key="1">
    <citation type="submission" date="2017-07" db="EMBL/GenBank/DDBJ databases">
        <title>Taro Niue Genome Assembly and Annotation.</title>
        <authorList>
            <person name="Atibalentja N."/>
            <person name="Keating K."/>
            <person name="Fields C.J."/>
        </authorList>
    </citation>
    <scope>NUCLEOTIDE SEQUENCE</scope>
    <source>
        <strain evidence="5">Niue_2</strain>
        <tissue evidence="5">Leaf</tissue>
    </source>
</reference>
<dbReference type="PANTHER" id="PTHR47447">
    <property type="entry name" value="OS03G0856100 PROTEIN"/>
    <property type="match status" value="1"/>
</dbReference>
<feature type="region of interest" description="Disordered" evidence="4">
    <location>
        <begin position="1"/>
        <end position="55"/>
    </location>
</feature>
<dbReference type="Gene3D" id="1.25.40.10">
    <property type="entry name" value="Tetratricopeptide repeat domain"/>
    <property type="match status" value="4"/>
</dbReference>
<accession>A0A843X563</accession>
<organism evidence="5 6">
    <name type="scientific">Colocasia esculenta</name>
    <name type="common">Wild taro</name>
    <name type="synonym">Arum esculentum</name>
    <dbReference type="NCBI Taxonomy" id="4460"/>
    <lineage>
        <taxon>Eukaryota</taxon>
        <taxon>Viridiplantae</taxon>
        <taxon>Streptophyta</taxon>
        <taxon>Embryophyta</taxon>
        <taxon>Tracheophyta</taxon>
        <taxon>Spermatophyta</taxon>
        <taxon>Magnoliopsida</taxon>
        <taxon>Liliopsida</taxon>
        <taxon>Araceae</taxon>
        <taxon>Aroideae</taxon>
        <taxon>Colocasieae</taxon>
        <taxon>Colocasia</taxon>
    </lineage>
</organism>
<feature type="repeat" description="PPR" evidence="3">
    <location>
        <begin position="225"/>
        <end position="259"/>
    </location>
</feature>
<evidence type="ECO:0000256" key="2">
    <source>
        <dbReference type="ARBA" id="ARBA00022737"/>
    </source>
</evidence>
<comment type="similarity">
    <text evidence="1">Belongs to the PPR family. P subfamily.</text>
</comment>
<sequence>MLFRHTRRRFGAPRTGGARLRVRTTPSATPSPPSSGRCPRLPPDPPPSESFVRERCRSGPPLKLEDALRFFDVMMAAQPPPSVYTFNFLLTAIARLGYHDRVVSLYKRMLRAWVGGDAFTRGIVVHCFCCHLGRPELGLGVLGDLMKRGCEPTRRTLTSLIKGLFAGGRASDATRVFERMPEMGCPRDVVVYAAFIKGLCETGNCRAALKLIQDMRMQGGLCKPDVIAYGTVIDGLQKRGALGDALKLFEDMVVGGVPPDVVTYNCIIHGYASSGRWHGALNCLGEMVKRGLSPTVVTLNTLMDSLGRRGRTQKARKLFDSMVVMGERPDLISYSILMQAYCLEGQTDKAEEVFQTMGSKGLQPDLKCYNILIDGFCKKGKLGEAVELFTEMEQKGLKPDLVAYSTILDGLLKAGRTEDANKLLDVKFMEMYHTTSEEDDGLWHSA</sequence>
<dbReference type="SUPFAM" id="SSF48452">
    <property type="entry name" value="TPR-like"/>
    <property type="match status" value="1"/>
</dbReference>
<evidence type="ECO:0000256" key="1">
    <source>
        <dbReference type="ARBA" id="ARBA00007626"/>
    </source>
</evidence>
<comment type="caution">
    <text evidence="5">The sequence shown here is derived from an EMBL/GenBank/DDBJ whole genome shotgun (WGS) entry which is preliminary data.</text>
</comment>
<dbReference type="PROSITE" id="PS51375">
    <property type="entry name" value="PPR"/>
    <property type="match status" value="8"/>
</dbReference>
<name>A0A843X563_COLES</name>
<feature type="repeat" description="PPR" evidence="3">
    <location>
        <begin position="365"/>
        <end position="399"/>
    </location>
</feature>
<dbReference type="OrthoDB" id="822380at2759"/>
<dbReference type="Pfam" id="PF13041">
    <property type="entry name" value="PPR_2"/>
    <property type="match status" value="2"/>
</dbReference>
<evidence type="ECO:0000313" key="5">
    <source>
        <dbReference type="EMBL" id="MQM13185.1"/>
    </source>
</evidence>
<dbReference type="Pfam" id="PF12854">
    <property type="entry name" value="PPR_1"/>
    <property type="match status" value="3"/>
</dbReference>
<feature type="compositionally biased region" description="Basic residues" evidence="4">
    <location>
        <begin position="1"/>
        <end position="11"/>
    </location>
</feature>
<keyword evidence="2" id="KW-0677">Repeat</keyword>
<feature type="repeat" description="PPR" evidence="3">
    <location>
        <begin position="260"/>
        <end position="294"/>
    </location>
</feature>
<evidence type="ECO:0000256" key="3">
    <source>
        <dbReference type="PROSITE-ProRule" id="PRU00708"/>
    </source>
</evidence>
<protein>
    <recommendedName>
        <fullName evidence="7">Pentatricopeptide repeat-containing protein</fullName>
    </recommendedName>
</protein>
<keyword evidence="6" id="KW-1185">Reference proteome</keyword>
<dbReference type="Pfam" id="PF01535">
    <property type="entry name" value="PPR"/>
    <property type="match status" value="2"/>
</dbReference>
<dbReference type="InterPro" id="IPR002885">
    <property type="entry name" value="PPR_rpt"/>
</dbReference>
<dbReference type="Proteomes" id="UP000652761">
    <property type="component" value="Unassembled WGS sequence"/>
</dbReference>
<gene>
    <name evidence="5" type="ORF">Taro_046109</name>
</gene>
<dbReference type="EMBL" id="NMUH01005597">
    <property type="protein sequence ID" value="MQM13185.1"/>
    <property type="molecule type" value="Genomic_DNA"/>
</dbReference>